<protein>
    <submittedName>
        <fullName evidence="1">Type I-E CRISPR-associated protein Cas6/Cse3/CasE</fullName>
    </submittedName>
</protein>
<dbReference type="KEGG" id="geh:HYN69_12315"/>
<name>A0A2S0UN07_9RHOB</name>
<dbReference type="Gene3D" id="3.30.70.1200">
    <property type="entry name" value="Crispr-associated protein, domain 1"/>
    <property type="match status" value="1"/>
</dbReference>
<keyword evidence="2" id="KW-1185">Reference proteome</keyword>
<dbReference type="SMART" id="SM01101">
    <property type="entry name" value="CRISPR_assoc"/>
    <property type="match status" value="1"/>
</dbReference>
<sequence>MTLYLSRLKLSRSPSARALGALLNPEDHGRRLDAHHRLLWAVFTDGPDRQRDFLWRAEGEGVFLTLSARPPQESELFERPEVKPFAPALGQGDRLTFALRANATRTEKKGTVSATGKEQKRHIDLVMDRLNGVTGQSNLPKGERSARPEQRMELAQAAATDWLSGLGARSGFRLIGAEVADYSTVALPGNRNPKKKPQFGILDLSGRLEVADPALFLDCVMQGFGRAKSYGCGLMLIRRA</sequence>
<dbReference type="Gene3D" id="3.30.70.1210">
    <property type="entry name" value="Crispr-associated protein, domain 2"/>
    <property type="match status" value="1"/>
</dbReference>
<dbReference type="AlphaFoldDB" id="A0A2S0UN07"/>
<proteinExistence type="predicted"/>
<organism evidence="1 2">
    <name type="scientific">Paragemmobacter aquarius</name>
    <dbReference type="NCBI Taxonomy" id="2169400"/>
    <lineage>
        <taxon>Bacteria</taxon>
        <taxon>Pseudomonadati</taxon>
        <taxon>Pseudomonadota</taxon>
        <taxon>Alphaproteobacteria</taxon>
        <taxon>Rhodobacterales</taxon>
        <taxon>Paracoccaceae</taxon>
        <taxon>Paragemmobacter</taxon>
    </lineage>
</organism>
<dbReference type="CDD" id="cd09727">
    <property type="entry name" value="Cas6_I-E"/>
    <property type="match status" value="1"/>
</dbReference>
<dbReference type="NCBIfam" id="TIGR01907">
    <property type="entry name" value="casE_Cse3"/>
    <property type="match status" value="1"/>
</dbReference>
<dbReference type="RefSeq" id="WP_108436000.1">
    <property type="nucleotide sequence ID" value="NZ_CP028918.1"/>
</dbReference>
<dbReference type="Proteomes" id="UP000244496">
    <property type="component" value="Chromosome"/>
</dbReference>
<dbReference type="Pfam" id="PF08798">
    <property type="entry name" value="CRISPR_assoc"/>
    <property type="match status" value="1"/>
</dbReference>
<evidence type="ECO:0000313" key="1">
    <source>
        <dbReference type="EMBL" id="AWB49183.1"/>
    </source>
</evidence>
<dbReference type="OrthoDB" id="9795689at2"/>
<dbReference type="InterPro" id="IPR010179">
    <property type="entry name" value="CRISPR-assoc_prot_Cse3"/>
</dbReference>
<dbReference type="SUPFAM" id="SSF117987">
    <property type="entry name" value="CRISPR-associated protein"/>
    <property type="match status" value="2"/>
</dbReference>
<gene>
    <name evidence="1" type="primary">cas6e</name>
    <name evidence="1" type="ORF">HYN69_12315</name>
</gene>
<evidence type="ECO:0000313" key="2">
    <source>
        <dbReference type="Proteomes" id="UP000244496"/>
    </source>
</evidence>
<reference evidence="1 2" key="1">
    <citation type="submission" date="2018-04" db="EMBL/GenBank/DDBJ databases">
        <title>Genome sequencing of Gemmobacter.</title>
        <authorList>
            <person name="Yi H."/>
            <person name="Baek M.-G."/>
        </authorList>
    </citation>
    <scope>NUCLEOTIDE SEQUENCE [LARGE SCALE GENOMIC DNA]</scope>
    <source>
        <strain evidence="1 2">HYN0069</strain>
    </source>
</reference>
<dbReference type="EMBL" id="CP028918">
    <property type="protein sequence ID" value="AWB49183.1"/>
    <property type="molecule type" value="Genomic_DNA"/>
</dbReference>
<accession>A0A2S0UN07</accession>